<dbReference type="Proteomes" id="UP000030786">
    <property type="component" value="Chromosome"/>
</dbReference>
<feature type="domain" description="Bacterial repeat" evidence="1">
    <location>
        <begin position="40"/>
        <end position="103"/>
    </location>
</feature>
<evidence type="ECO:0000313" key="2">
    <source>
        <dbReference type="EMBL" id="AIZ41345.1"/>
    </source>
</evidence>
<dbReference type="PROSITE" id="PS51257">
    <property type="entry name" value="PROKAR_LIPOPROTEIN"/>
    <property type="match status" value="1"/>
</dbReference>
<gene>
    <name evidence="2" type="ORF">M666_07025</name>
</gene>
<dbReference type="AlphaFoldDB" id="A0AAU8RC10"/>
<evidence type="ECO:0000259" key="1">
    <source>
        <dbReference type="Pfam" id="PF18998"/>
    </source>
</evidence>
<accession>A0AAU8RC10</accession>
<protein>
    <recommendedName>
        <fullName evidence="1">Bacterial repeat domain-containing protein</fullName>
    </recommendedName>
</protein>
<dbReference type="InterPro" id="IPR044060">
    <property type="entry name" value="Bacterial_rp_domain"/>
</dbReference>
<organism evidence="2 3">
    <name type="scientific">Cellulophaga baltica 18</name>
    <dbReference type="NCBI Taxonomy" id="1348584"/>
    <lineage>
        <taxon>Bacteria</taxon>
        <taxon>Pseudomonadati</taxon>
        <taxon>Bacteroidota</taxon>
        <taxon>Flavobacteriia</taxon>
        <taxon>Flavobacteriales</taxon>
        <taxon>Flavobacteriaceae</taxon>
        <taxon>Cellulophaga</taxon>
    </lineage>
</organism>
<dbReference type="RefSeq" id="WP_029447217.1">
    <property type="nucleotide sequence ID" value="NZ_CP009976.1"/>
</dbReference>
<proteinExistence type="predicted"/>
<dbReference type="KEGG" id="cbat:M666_07025"/>
<sequence>MKRVLIAVVSMFLLFSCDKTDETTTDGEMFKLDISFDEKQGSVEVTPKKEAYLSGETVTITVVEKEGYAFLNWEGLSDDQDSTKTEIIVTINADIAIKALFEAAIEEMAYKLAVNFNDSEGVVTISPMKDGYNSGEDVLLTASPKSGYTFSKWTGSMSGDNSELTVVMDKDHEVTAVFKADVTTDASSILLKVDALYNISSKKWDFSVELKDKSSDTNITDVSIKINDTPLVYNDFFNEYDVLSLEEIDAAKGVDVVLSSADLGTLNYTVPISSFSGTETINAENSADNTSVTIDWQEVVSVDAYRVFKKLIKSGNSAVGSTSVFSPFVLTNTITVTYVDIFSGNTGVSVGGVVVPFDTAQLWVAPVNRKDELENLDVNSYIEIVGKPSNGIEVKQ</sequence>
<dbReference type="EMBL" id="CP009976">
    <property type="protein sequence ID" value="AIZ41345.1"/>
    <property type="molecule type" value="Genomic_DNA"/>
</dbReference>
<dbReference type="GeneID" id="78060484"/>
<dbReference type="Pfam" id="PF18998">
    <property type="entry name" value="Flg_new_2"/>
    <property type="match status" value="2"/>
</dbReference>
<feature type="domain" description="Bacterial repeat" evidence="1">
    <location>
        <begin position="117"/>
        <end position="180"/>
    </location>
</feature>
<evidence type="ECO:0000313" key="3">
    <source>
        <dbReference type="Proteomes" id="UP000030786"/>
    </source>
</evidence>
<name>A0AAU8RC10_9FLAO</name>
<reference evidence="2 3" key="1">
    <citation type="journal article" date="2014" name="Environ. Microbiol.">
        <title>Contrasting genomic patterns and infection strategies of two co-existing Bacteroidetes podovirus genera.</title>
        <authorList>
            <person name="Holmfeldt K."/>
            <person name="Howard-Varona C."/>
            <person name="Solonenko N."/>
            <person name="Sullivan M.B."/>
        </authorList>
    </citation>
    <scope>NUCLEOTIDE SEQUENCE [LARGE SCALE GENOMIC DNA]</scope>
    <source>
        <strain evidence="2 3">18</strain>
    </source>
</reference>